<evidence type="ECO:0000313" key="3">
    <source>
        <dbReference type="EMBL" id="TCS77116.1"/>
    </source>
</evidence>
<dbReference type="InterPro" id="IPR020471">
    <property type="entry name" value="AKR"/>
</dbReference>
<proteinExistence type="predicted"/>
<gene>
    <name evidence="3" type="ORF">EDD59_12038</name>
</gene>
<dbReference type="EMBL" id="SLZZ01000020">
    <property type="protein sequence ID" value="TCS77116.1"/>
    <property type="molecule type" value="Genomic_DNA"/>
</dbReference>
<accession>A0A4R3K386</accession>
<dbReference type="InterPro" id="IPR050523">
    <property type="entry name" value="AKR_Detox_Biosynth"/>
</dbReference>
<keyword evidence="1" id="KW-0560">Oxidoreductase</keyword>
<evidence type="ECO:0000259" key="2">
    <source>
        <dbReference type="Pfam" id="PF00248"/>
    </source>
</evidence>
<evidence type="ECO:0000256" key="1">
    <source>
        <dbReference type="ARBA" id="ARBA00023002"/>
    </source>
</evidence>
<sequence>MTFFKDNMTYTQMGTSDMKISNVGLGSLAISGRFCNQDDTESMKTMNKAVEAGINWIHTAPSYGTGYGEIMVGRALKQLPQNERPYVFTTCTWVFDKEDEGNDKAVRVKSLAPESIIKQVDGSLRRLGMERIDLLQFHWPDYNTPIEESWETAAKLIKAGKVRAIGLSNHPLDLIKSCEKVAHVDCLQQPLSLLDRSMNGPYSDEGRNSGGLEVLEWAKQNKTSIITFAPLQHGILAGKYNKDSVEQFRKDGDPLRPNLYYFQEPVYSQALDFVEYLRPIADRHHVSVAAISIAWVLAWKGVTGAICGARKSSQLDAFLEASHLKLTEKDFADIAAAIEKTGLCKGTCGDGPNTPIM</sequence>
<dbReference type="AlphaFoldDB" id="A0A4R3K386"/>
<dbReference type="PANTHER" id="PTHR43364:SF4">
    <property type="entry name" value="NAD(P)-LINKED OXIDOREDUCTASE SUPERFAMILY PROTEIN"/>
    <property type="match status" value="1"/>
</dbReference>
<dbReference type="RefSeq" id="WP_132382570.1">
    <property type="nucleotide sequence ID" value="NZ_SLZZ01000020.1"/>
</dbReference>
<dbReference type="SUPFAM" id="SSF51430">
    <property type="entry name" value="NAD(P)-linked oxidoreductase"/>
    <property type="match status" value="1"/>
</dbReference>
<dbReference type="InterPro" id="IPR023210">
    <property type="entry name" value="NADP_OxRdtase_dom"/>
</dbReference>
<dbReference type="InterPro" id="IPR036812">
    <property type="entry name" value="NAD(P)_OxRdtase_dom_sf"/>
</dbReference>
<dbReference type="PRINTS" id="PR00069">
    <property type="entry name" value="ALDKETRDTASE"/>
</dbReference>
<dbReference type="OrthoDB" id="9804790at2"/>
<dbReference type="Gene3D" id="3.20.20.100">
    <property type="entry name" value="NADP-dependent oxidoreductase domain"/>
    <property type="match status" value="1"/>
</dbReference>
<dbReference type="PANTHER" id="PTHR43364">
    <property type="entry name" value="NADH-SPECIFIC METHYLGLYOXAL REDUCTASE-RELATED"/>
    <property type="match status" value="1"/>
</dbReference>
<comment type="caution">
    <text evidence="3">The sequence shown here is derived from an EMBL/GenBank/DDBJ whole genome shotgun (WGS) entry which is preliminary data.</text>
</comment>
<feature type="domain" description="NADP-dependent oxidoreductase" evidence="2">
    <location>
        <begin position="23"/>
        <end position="338"/>
    </location>
</feature>
<name>A0A4R3K386_9FIRM</name>
<organism evidence="3 4">
    <name type="scientific">Muricomes intestini</name>
    <dbReference type="NCBI Taxonomy" id="1796634"/>
    <lineage>
        <taxon>Bacteria</taxon>
        <taxon>Bacillati</taxon>
        <taxon>Bacillota</taxon>
        <taxon>Clostridia</taxon>
        <taxon>Lachnospirales</taxon>
        <taxon>Lachnospiraceae</taxon>
        <taxon>Muricomes</taxon>
    </lineage>
</organism>
<keyword evidence="4" id="KW-1185">Reference proteome</keyword>
<protein>
    <submittedName>
        <fullName evidence="3">Aryl-alcohol dehydrogenase-like predicted oxidoreductase</fullName>
    </submittedName>
</protein>
<reference evidence="3 4" key="1">
    <citation type="submission" date="2019-03" db="EMBL/GenBank/DDBJ databases">
        <title>Genomic Encyclopedia of Type Strains, Phase IV (KMG-IV): sequencing the most valuable type-strain genomes for metagenomic binning, comparative biology and taxonomic classification.</title>
        <authorList>
            <person name="Goeker M."/>
        </authorList>
    </citation>
    <scope>NUCLEOTIDE SEQUENCE [LARGE SCALE GENOMIC DNA]</scope>
    <source>
        <strain evidence="3 4">DSM 29489</strain>
    </source>
</reference>
<dbReference type="GO" id="GO:0005829">
    <property type="term" value="C:cytosol"/>
    <property type="evidence" value="ECO:0007669"/>
    <property type="project" value="TreeGrafter"/>
</dbReference>
<dbReference type="Proteomes" id="UP000295726">
    <property type="component" value="Unassembled WGS sequence"/>
</dbReference>
<evidence type="ECO:0000313" key="4">
    <source>
        <dbReference type="Proteomes" id="UP000295726"/>
    </source>
</evidence>
<dbReference type="GO" id="GO:0016491">
    <property type="term" value="F:oxidoreductase activity"/>
    <property type="evidence" value="ECO:0007669"/>
    <property type="project" value="UniProtKB-KW"/>
</dbReference>
<dbReference type="Pfam" id="PF00248">
    <property type="entry name" value="Aldo_ket_red"/>
    <property type="match status" value="1"/>
</dbReference>